<keyword evidence="1" id="KW-0560">Oxidoreductase</keyword>
<reference evidence="3 4" key="1">
    <citation type="submission" date="2018-01" db="EMBL/GenBank/DDBJ databases">
        <title>Tropical forage species Digitaria eriantha prevents oxidative stress under low temperature conditions by the incorporation of polyhydroxybutyrate-producing endophytic bacteria.</title>
        <authorList>
            <person name="Stritzler M."/>
            <person name="Ayub N."/>
        </authorList>
    </citation>
    <scope>NUCLEOTIDE SEQUENCE [LARGE SCALE GENOMIC DNA]</scope>
    <source>
        <strain evidence="3 4">FR1</strain>
    </source>
</reference>
<feature type="domain" description="Pyrroline-5-carboxylate reductase catalytic N-terminal" evidence="2">
    <location>
        <begin position="3"/>
        <end position="94"/>
    </location>
</feature>
<dbReference type="PANTHER" id="PTHR14239">
    <property type="entry name" value="DUDULIN-RELATED"/>
    <property type="match status" value="1"/>
</dbReference>
<evidence type="ECO:0000313" key="4">
    <source>
        <dbReference type="Proteomes" id="UP000235315"/>
    </source>
</evidence>
<sequence>MMTIGILGAGKMAQMLVPKLVSGGHRVIISNSRGAQSLQPLIQQLGSGVTAADPQQMLAEVDVVILATPWEKTPAAIAAAGSWAGKVVIDATNNRRGPRPEDLIDIGDQGSSEVIAKLVPEASVVKTFNYEPIPIFAAGLPAEGDSGAIFFSGDDTQAKEKVAQLIRDLGGEPIDAGSLAEGGKLHGMGGSLSLKLKLLAPKEAKVLLSSVR</sequence>
<dbReference type="Proteomes" id="UP000235315">
    <property type="component" value="Chromosome"/>
</dbReference>
<dbReference type="InterPro" id="IPR036291">
    <property type="entry name" value="NAD(P)-bd_dom_sf"/>
</dbReference>
<organism evidence="3 4">
    <name type="scientific">Pseudomonas ogarae (strain DSM 112162 / CECT 30235 / F113)</name>
    <dbReference type="NCBI Taxonomy" id="1114970"/>
    <lineage>
        <taxon>Bacteria</taxon>
        <taxon>Pseudomonadati</taxon>
        <taxon>Pseudomonadota</taxon>
        <taxon>Gammaproteobacteria</taxon>
        <taxon>Pseudomonadales</taxon>
        <taxon>Pseudomonadaceae</taxon>
        <taxon>Pseudomonas</taxon>
    </lineage>
</organism>
<proteinExistence type="predicted"/>
<keyword evidence="4" id="KW-1185">Reference proteome</keyword>
<dbReference type="SUPFAM" id="SSF51735">
    <property type="entry name" value="NAD(P)-binding Rossmann-fold domains"/>
    <property type="match status" value="1"/>
</dbReference>
<protein>
    <submittedName>
        <fullName evidence="3">F420-dependent NADP oxidoreductase</fullName>
    </submittedName>
</protein>
<gene>
    <name evidence="3" type="ORF">C1C98_18545</name>
</gene>
<dbReference type="InterPro" id="IPR028939">
    <property type="entry name" value="P5C_Rdtase_cat_N"/>
</dbReference>
<dbReference type="InterPro" id="IPR051267">
    <property type="entry name" value="STEAP_metalloreductase"/>
</dbReference>
<evidence type="ECO:0000313" key="3">
    <source>
        <dbReference type="EMBL" id="AUO47302.1"/>
    </source>
</evidence>
<dbReference type="Pfam" id="PF03807">
    <property type="entry name" value="F420_oxidored"/>
    <property type="match status" value="1"/>
</dbReference>
<evidence type="ECO:0000259" key="2">
    <source>
        <dbReference type="Pfam" id="PF03807"/>
    </source>
</evidence>
<accession>A0ABM6R1K4</accession>
<dbReference type="EMBL" id="CP025738">
    <property type="protein sequence ID" value="AUO47302.1"/>
    <property type="molecule type" value="Genomic_DNA"/>
</dbReference>
<evidence type="ECO:0000256" key="1">
    <source>
        <dbReference type="ARBA" id="ARBA00023002"/>
    </source>
</evidence>
<dbReference type="Gene3D" id="3.40.50.720">
    <property type="entry name" value="NAD(P)-binding Rossmann-like Domain"/>
    <property type="match status" value="1"/>
</dbReference>
<name>A0ABM6R1K4_PSEO1</name>